<comment type="caution">
    <text evidence="3">The sequence shown here is derived from an EMBL/GenBank/DDBJ whole genome shotgun (WGS) entry which is preliminary data.</text>
</comment>
<comment type="similarity">
    <text evidence="1 2">Belongs to the OprB family.</text>
</comment>
<evidence type="ECO:0000256" key="2">
    <source>
        <dbReference type="RuleBase" id="RU363072"/>
    </source>
</evidence>
<feature type="chain" id="PRO_5016487477" evidence="2">
    <location>
        <begin position="31"/>
        <end position="448"/>
    </location>
</feature>
<dbReference type="GO" id="GO:0008643">
    <property type="term" value="P:carbohydrate transport"/>
    <property type="evidence" value="ECO:0007669"/>
    <property type="project" value="InterPro"/>
</dbReference>
<protein>
    <submittedName>
        <fullName evidence="3">Carbohydrate porin</fullName>
    </submittedName>
</protein>
<dbReference type="Proteomes" id="UP000252357">
    <property type="component" value="Unassembled WGS sequence"/>
</dbReference>
<sequence length="448" mass="50888">MLFLSRLFPTLALMVSLLVLGLCPASSAMADDKPLNVDLPDYLSLHGQATWVRQRKAGFNAAYSGPKSLDSGKEWAYSTTLTLFAGLRLPNDWEIYWNPEASEGRTMSNLQGLGGFTNGESQRTAGNSLTWYRARLFTRKTWHLNQEYEQVASEANQVKTQYATERIVFTMGNLSVLDIFDAMDYSRDPRTQYSNWSSLTYGAFDYAADARGYTWGAALEYIRPDWSLRIGRFAMPKESNGLPLNLQLHRQYGDVIEFEKPYHLAGQPGTWRILGFHNRVFAGAFDNALTAQPINPDISQVRQRQSKRGLGVGVQQQIIPDWGVYFRLAQSDGKTETYAFTEIDRSLALGSVWQGRFWRRHADAFGLAVYQNGLSSSHRQYLAAGGQGFFLGDGKLNYRPEQISEAYYRWQAHPTFSLTLNWQHIQNPGYNADRGPVNVWSFRTHVEF</sequence>
<evidence type="ECO:0000313" key="4">
    <source>
        <dbReference type="Proteomes" id="UP000252357"/>
    </source>
</evidence>
<dbReference type="Gene3D" id="2.40.160.180">
    <property type="entry name" value="Carbohydrate-selective porin OprB"/>
    <property type="match status" value="1"/>
</dbReference>
<keyword evidence="2" id="KW-0732">Signal</keyword>
<evidence type="ECO:0000256" key="1">
    <source>
        <dbReference type="ARBA" id="ARBA00008769"/>
    </source>
</evidence>
<evidence type="ECO:0000313" key="3">
    <source>
        <dbReference type="EMBL" id="RCS59553.1"/>
    </source>
</evidence>
<dbReference type="GO" id="GO:0016020">
    <property type="term" value="C:membrane"/>
    <property type="evidence" value="ECO:0007669"/>
    <property type="project" value="InterPro"/>
</dbReference>
<dbReference type="RefSeq" id="WP_114401703.1">
    <property type="nucleotide sequence ID" value="NZ_QPGB01000001.1"/>
</dbReference>
<reference evidence="3 4" key="1">
    <citation type="journal article" date="2018" name="Int. J. Syst. Evol. Microbiol.">
        <title>Parvibium lacunae gen. nov., sp. nov., a new member of the family Alcaligenaceae isolated from a freshwater pond.</title>
        <authorList>
            <person name="Chen W.M."/>
            <person name="Xie P.B."/>
            <person name="Hsu M.Y."/>
            <person name="Sheu S.Y."/>
        </authorList>
    </citation>
    <scope>NUCLEOTIDE SEQUENCE [LARGE SCALE GENOMIC DNA]</scope>
    <source>
        <strain evidence="3 4">KMB9</strain>
    </source>
</reference>
<dbReference type="OrthoDB" id="5755240at2"/>
<accession>A0A368L7D0</accession>
<dbReference type="InterPro" id="IPR007049">
    <property type="entry name" value="Carb-sel_porin_OprB"/>
</dbReference>
<dbReference type="InterPro" id="IPR038673">
    <property type="entry name" value="OprB_sf"/>
</dbReference>
<name>A0A368L7D0_9BURK</name>
<gene>
    <name evidence="3" type="ORF">DU000_02185</name>
</gene>
<dbReference type="AlphaFoldDB" id="A0A368L7D0"/>
<dbReference type="EMBL" id="QPGB01000001">
    <property type="protein sequence ID" value="RCS59553.1"/>
    <property type="molecule type" value="Genomic_DNA"/>
</dbReference>
<feature type="signal peptide" evidence="2">
    <location>
        <begin position="1"/>
        <end position="30"/>
    </location>
</feature>
<proteinExistence type="inferred from homology"/>
<organism evidence="3 4">
    <name type="scientific">Parvibium lacunae</name>
    <dbReference type="NCBI Taxonomy" id="1888893"/>
    <lineage>
        <taxon>Bacteria</taxon>
        <taxon>Pseudomonadati</taxon>
        <taxon>Pseudomonadota</taxon>
        <taxon>Betaproteobacteria</taxon>
        <taxon>Burkholderiales</taxon>
        <taxon>Alcaligenaceae</taxon>
        <taxon>Parvibium</taxon>
    </lineage>
</organism>
<dbReference type="Pfam" id="PF04966">
    <property type="entry name" value="OprB"/>
    <property type="match status" value="1"/>
</dbReference>
<keyword evidence="4" id="KW-1185">Reference proteome</keyword>
<dbReference type="GO" id="GO:0015288">
    <property type="term" value="F:porin activity"/>
    <property type="evidence" value="ECO:0007669"/>
    <property type="project" value="InterPro"/>
</dbReference>